<dbReference type="eggNOG" id="KOG4414">
    <property type="taxonomic scope" value="Eukaryota"/>
</dbReference>
<dbReference type="EMBL" id="DS985243">
    <property type="protein sequence ID" value="EDV26955.1"/>
    <property type="molecule type" value="Genomic_DNA"/>
</dbReference>
<dbReference type="InterPro" id="IPR033205">
    <property type="entry name" value="COP9_CSN8"/>
</dbReference>
<dbReference type="STRING" id="10228.B3RRY7"/>
<protein>
    <recommendedName>
        <fullName evidence="6">CSN8/PSMD8/EIF3K domain-containing protein</fullName>
    </recommendedName>
</protein>
<feature type="domain" description="CSN8/PSMD8/EIF3K" evidence="6">
    <location>
        <begin position="18"/>
        <end position="64"/>
    </location>
</feature>
<dbReference type="AlphaFoldDB" id="B3RRY7"/>
<dbReference type="InParanoid" id="B3RRY7"/>
<gene>
    <name evidence="7" type="ORF">TRIADDRAFT_63749</name>
</gene>
<dbReference type="OrthoDB" id="5351233at2759"/>
<dbReference type="KEGG" id="tad:TRIADDRAFT_63749"/>
<dbReference type="CTD" id="6751641"/>
<evidence type="ECO:0000256" key="4">
    <source>
        <dbReference type="ARBA" id="ARBA00022790"/>
    </source>
</evidence>
<keyword evidence="5" id="KW-0539">Nucleus</keyword>
<accession>B3RRY7</accession>
<keyword evidence="4" id="KW-0736">Signalosome</keyword>
<name>B3RRY7_TRIAD</name>
<dbReference type="GO" id="GO:0005737">
    <property type="term" value="C:cytoplasm"/>
    <property type="evidence" value="ECO:0007669"/>
    <property type="project" value="UniProtKB-SubCell"/>
</dbReference>
<organism evidence="7 8">
    <name type="scientific">Trichoplax adhaerens</name>
    <name type="common">Trichoplax reptans</name>
    <dbReference type="NCBI Taxonomy" id="10228"/>
    <lineage>
        <taxon>Eukaryota</taxon>
        <taxon>Metazoa</taxon>
        <taxon>Placozoa</taxon>
        <taxon>Uniplacotomia</taxon>
        <taxon>Trichoplacea</taxon>
        <taxon>Trichoplacidae</taxon>
        <taxon>Trichoplax</taxon>
    </lineage>
</organism>
<dbReference type="RefSeq" id="XP_002110951.1">
    <property type="nucleotide sequence ID" value="XM_002110915.1"/>
</dbReference>
<reference evidence="7 8" key="1">
    <citation type="journal article" date="2008" name="Nature">
        <title>The Trichoplax genome and the nature of placozoans.</title>
        <authorList>
            <person name="Srivastava M."/>
            <person name="Begovic E."/>
            <person name="Chapman J."/>
            <person name="Putnam N.H."/>
            <person name="Hellsten U."/>
            <person name="Kawashima T."/>
            <person name="Kuo A."/>
            <person name="Mitros T."/>
            <person name="Salamov A."/>
            <person name="Carpenter M.L."/>
            <person name="Signorovitch A.Y."/>
            <person name="Moreno M.A."/>
            <person name="Kamm K."/>
            <person name="Grimwood J."/>
            <person name="Schmutz J."/>
            <person name="Shapiro H."/>
            <person name="Grigoriev I.V."/>
            <person name="Buss L.W."/>
            <person name="Schierwater B."/>
            <person name="Dellaporta S.L."/>
            <person name="Rokhsar D.S."/>
        </authorList>
    </citation>
    <scope>NUCLEOTIDE SEQUENCE [LARGE SCALE GENOMIC DNA]</scope>
    <source>
        <strain evidence="7 8">Grell-BS-1999</strain>
    </source>
</reference>
<evidence type="ECO:0000313" key="8">
    <source>
        <dbReference type="Proteomes" id="UP000009022"/>
    </source>
</evidence>
<dbReference type="PANTHER" id="PTHR13339">
    <property type="entry name" value="COP9 SIGNALOSOME COMPLEX SUBUNIT 8"/>
    <property type="match status" value="1"/>
</dbReference>
<dbReference type="Pfam" id="PF10075">
    <property type="entry name" value="CSN8_PSD8_EIF3K"/>
    <property type="match status" value="2"/>
</dbReference>
<evidence type="ECO:0000256" key="1">
    <source>
        <dbReference type="ARBA" id="ARBA00004123"/>
    </source>
</evidence>
<comment type="subcellular location">
    <subcellularLocation>
        <location evidence="2">Cytoplasm</location>
    </subcellularLocation>
    <subcellularLocation>
        <location evidence="1">Nucleus</location>
    </subcellularLocation>
</comment>
<evidence type="ECO:0000256" key="3">
    <source>
        <dbReference type="ARBA" id="ARBA00022490"/>
    </source>
</evidence>
<evidence type="ECO:0000259" key="6">
    <source>
        <dbReference type="Pfam" id="PF10075"/>
    </source>
</evidence>
<evidence type="ECO:0000256" key="2">
    <source>
        <dbReference type="ARBA" id="ARBA00004496"/>
    </source>
</evidence>
<proteinExistence type="predicted"/>
<dbReference type="FunCoup" id="B3RRY7">
    <property type="interactions" value="1971"/>
</dbReference>
<dbReference type="HOGENOM" id="CLU_098091_1_1_1"/>
<evidence type="ECO:0000256" key="5">
    <source>
        <dbReference type="ARBA" id="ARBA00023242"/>
    </source>
</evidence>
<feature type="domain" description="CSN8/PSMD8/EIF3K" evidence="6">
    <location>
        <begin position="65"/>
        <end position="118"/>
    </location>
</feature>
<sequence>MALEYEELELQAENGIIDADIYAKLLAIYLLQNDLISAKFLWKRIPEDTLKECKEIRAVWEIANCRNRAFQLVSRAYDSISWKDLAAIVGLSVEDAIQAATERSWTVDVDSQMIMPTKIVDDTQIKNITNEQLKKLTDYVTYLEN</sequence>
<dbReference type="OMA" id="TIVQPCK"/>
<dbReference type="GO" id="GO:0010387">
    <property type="term" value="P:COP9 signalosome assembly"/>
    <property type="evidence" value="ECO:0007669"/>
    <property type="project" value="InterPro"/>
</dbReference>
<dbReference type="Proteomes" id="UP000009022">
    <property type="component" value="Unassembled WGS sequence"/>
</dbReference>
<dbReference type="InterPro" id="IPR033464">
    <property type="entry name" value="CSN8_PSD8_EIF3K"/>
</dbReference>
<dbReference type="GeneID" id="6751641"/>
<keyword evidence="8" id="KW-1185">Reference proteome</keyword>
<dbReference type="GO" id="GO:0008180">
    <property type="term" value="C:COP9 signalosome"/>
    <property type="evidence" value="ECO:0000318"/>
    <property type="project" value="GO_Central"/>
</dbReference>
<evidence type="ECO:0000313" key="7">
    <source>
        <dbReference type="EMBL" id="EDV26955.1"/>
    </source>
</evidence>
<keyword evidence="3" id="KW-0963">Cytoplasm</keyword>
<dbReference type="PANTHER" id="PTHR13339:SF0">
    <property type="entry name" value="COP9 SIGNALOSOME COMPLEX SUBUNIT 8"/>
    <property type="match status" value="1"/>
</dbReference>
<dbReference type="GO" id="GO:0000338">
    <property type="term" value="P:protein deneddylation"/>
    <property type="evidence" value="ECO:0007669"/>
    <property type="project" value="InterPro"/>
</dbReference>
<dbReference type="PhylomeDB" id="B3RRY7"/>